<dbReference type="InterPro" id="IPR011335">
    <property type="entry name" value="Restrct_endonuc-II-like"/>
</dbReference>
<feature type="domain" description="Putative restriction endonuclease" evidence="1">
    <location>
        <begin position="11"/>
        <end position="175"/>
    </location>
</feature>
<sequence>MITITQPQLELEEFLKLPETKPASEFINGEITQKVMPQGEHSRLQGKLGGAINQVTETDKIAYAFPELRCTFDGRSIVPDISVFRWSRIPREPSGRIANRFTTYPDWCIEILSPEQNLTRVLSKLLLCSRNGTELGWLINPDEDGSVILVFPEQKIELYEGDTVLPVLDCLQLELTPNQIWGWLSFD</sequence>
<dbReference type="PANTHER" id="PTHR34107:SF5">
    <property type="entry name" value="SLL1355 PROTEIN"/>
    <property type="match status" value="1"/>
</dbReference>
<organism evidence="2 3">
    <name type="scientific">Limnospira platensis NIES-46</name>
    <dbReference type="NCBI Taxonomy" id="1236695"/>
    <lineage>
        <taxon>Bacteria</taxon>
        <taxon>Bacillati</taxon>
        <taxon>Cyanobacteriota</taxon>
        <taxon>Cyanophyceae</taxon>
        <taxon>Oscillatoriophycideae</taxon>
        <taxon>Oscillatoriales</taxon>
        <taxon>Sirenicapillariaceae</taxon>
        <taxon>Limnospira</taxon>
    </lineage>
</organism>
<dbReference type="GeneID" id="301684979"/>
<proteinExistence type="predicted"/>
<gene>
    <name evidence="2" type="ORF">NIES46_42100</name>
</gene>
<reference evidence="2 3" key="1">
    <citation type="journal article" date="2019" name="J Genomics">
        <title>The Draft Genome of a Hydrogen-producing Cyanobacterium, Arthrospira platensis NIES-46.</title>
        <authorList>
            <person name="Suzuki S."/>
            <person name="Yamaguchi H."/>
            <person name="Kawachi M."/>
        </authorList>
    </citation>
    <scope>NUCLEOTIDE SEQUENCE [LARGE SCALE GENOMIC DNA]</scope>
    <source>
        <strain evidence="2 3">NIES-46</strain>
    </source>
</reference>
<dbReference type="Pfam" id="PF05685">
    <property type="entry name" value="Uma2"/>
    <property type="match status" value="1"/>
</dbReference>
<evidence type="ECO:0000313" key="3">
    <source>
        <dbReference type="Proteomes" id="UP000326169"/>
    </source>
</evidence>
<protein>
    <recommendedName>
        <fullName evidence="1">Putative restriction endonuclease domain-containing protein</fullName>
    </recommendedName>
</protein>
<dbReference type="InterPro" id="IPR012296">
    <property type="entry name" value="Nuclease_put_TT1808"/>
</dbReference>
<evidence type="ECO:0000259" key="1">
    <source>
        <dbReference type="Pfam" id="PF05685"/>
    </source>
</evidence>
<dbReference type="EMBL" id="BIMW01000173">
    <property type="protein sequence ID" value="GCE96142.1"/>
    <property type="molecule type" value="Genomic_DNA"/>
</dbReference>
<dbReference type="SUPFAM" id="SSF52980">
    <property type="entry name" value="Restriction endonuclease-like"/>
    <property type="match status" value="1"/>
</dbReference>
<dbReference type="PANTHER" id="PTHR34107">
    <property type="entry name" value="SLL0198 PROTEIN-RELATED"/>
    <property type="match status" value="1"/>
</dbReference>
<dbReference type="Proteomes" id="UP000326169">
    <property type="component" value="Unassembled WGS sequence"/>
</dbReference>
<name>A0A5M3TBS9_LIMPL</name>
<dbReference type="Gene3D" id="3.90.1570.10">
    <property type="entry name" value="tt1808, chain A"/>
    <property type="match status" value="1"/>
</dbReference>
<dbReference type="RefSeq" id="WP_006620031.1">
    <property type="nucleotide sequence ID" value="NZ_BIMW01000173.1"/>
</dbReference>
<evidence type="ECO:0000313" key="2">
    <source>
        <dbReference type="EMBL" id="GCE96142.1"/>
    </source>
</evidence>
<comment type="caution">
    <text evidence="2">The sequence shown here is derived from an EMBL/GenBank/DDBJ whole genome shotgun (WGS) entry which is preliminary data.</text>
</comment>
<keyword evidence="3" id="KW-1185">Reference proteome</keyword>
<accession>A0A5M3TBS9</accession>
<dbReference type="CDD" id="cd06260">
    <property type="entry name" value="DUF820-like"/>
    <property type="match status" value="1"/>
</dbReference>
<dbReference type="InterPro" id="IPR008538">
    <property type="entry name" value="Uma2"/>
</dbReference>